<reference evidence="3 4" key="1">
    <citation type="journal article" date="2020" name="Arch. Microbiol.">
        <title>Bradyrhizobium campsiandrae sp. nov., a nitrogen-fixing bacterial strain isolated from a native leguminous tree from the Amazon adapted to flooded conditions.</title>
        <authorList>
            <person name="Cabral Michel D."/>
            <person name="Martins da Costa E."/>
            <person name="Azarias Guimaraes A."/>
            <person name="Soares de Carvalho T."/>
            <person name="Santos de Castro Caputo P."/>
            <person name="Willems A."/>
            <person name="de Souza Moreira F.M."/>
        </authorList>
    </citation>
    <scope>NUCLEOTIDE SEQUENCE [LARGE SCALE GENOMIC DNA]</scope>
    <source>
        <strain evidence="4">INPA 384B</strain>
    </source>
</reference>
<dbReference type="InterPro" id="IPR036388">
    <property type="entry name" value="WH-like_DNA-bd_sf"/>
</dbReference>
<dbReference type="EMBL" id="JAATTO010000012">
    <property type="protein sequence ID" value="MBC9978538.1"/>
    <property type="molecule type" value="Genomic_DNA"/>
</dbReference>
<dbReference type="SMART" id="SM00347">
    <property type="entry name" value="HTH_MARR"/>
    <property type="match status" value="1"/>
</dbReference>
<keyword evidence="4" id="KW-1185">Reference proteome</keyword>
<evidence type="ECO:0000313" key="3">
    <source>
        <dbReference type="EMBL" id="MBC9978538.1"/>
    </source>
</evidence>
<feature type="domain" description="HTH marR-type" evidence="2">
    <location>
        <begin position="25"/>
        <end position="158"/>
    </location>
</feature>
<proteinExistence type="predicted"/>
<dbReference type="PROSITE" id="PS50995">
    <property type="entry name" value="HTH_MARR_2"/>
    <property type="match status" value="1"/>
</dbReference>
<dbReference type="PANTHER" id="PTHR33164:SF105">
    <property type="entry name" value="TRANSCRIPTIONAL REPRESSOR PROTEIN-RELATED"/>
    <property type="match status" value="1"/>
</dbReference>
<protein>
    <submittedName>
        <fullName evidence="3">Winged helix-turn-helix transcriptional regulator</fullName>
    </submittedName>
</protein>
<evidence type="ECO:0000256" key="1">
    <source>
        <dbReference type="SAM" id="MobiDB-lite"/>
    </source>
</evidence>
<comment type="caution">
    <text evidence="3">The sequence shown here is derived from an EMBL/GenBank/DDBJ whole genome shotgun (WGS) entry which is preliminary data.</text>
</comment>
<organism evidence="3 4">
    <name type="scientific">Bradyrhizobium campsiandrae</name>
    <dbReference type="NCBI Taxonomy" id="1729892"/>
    <lineage>
        <taxon>Bacteria</taxon>
        <taxon>Pseudomonadati</taxon>
        <taxon>Pseudomonadota</taxon>
        <taxon>Alphaproteobacteria</taxon>
        <taxon>Hyphomicrobiales</taxon>
        <taxon>Nitrobacteraceae</taxon>
        <taxon>Bradyrhizobium</taxon>
    </lineage>
</organism>
<feature type="region of interest" description="Disordered" evidence="1">
    <location>
        <begin position="179"/>
        <end position="215"/>
    </location>
</feature>
<dbReference type="Gene3D" id="1.10.10.10">
    <property type="entry name" value="Winged helix-like DNA-binding domain superfamily/Winged helix DNA-binding domain"/>
    <property type="match status" value="1"/>
</dbReference>
<dbReference type="Proteomes" id="UP000639516">
    <property type="component" value="Unassembled WGS sequence"/>
</dbReference>
<evidence type="ECO:0000259" key="2">
    <source>
        <dbReference type="PROSITE" id="PS50995"/>
    </source>
</evidence>
<sequence length="215" mass="23798">MRRRNERDEVGKEAPVLKVDGLDDLPCTHTALRKAARQLGNLYDEAFTPTGLKATQISLLAQIDRMGGRPTHRALAGELAVRISALTHALGPLVRDGLVRLHTDEHDKRTKHAVLTAVGRKRLDEGHVLWQSVNRRVETVLGSKSAKRIRALADEVSSKDFMDSYRRAQAIGAKFEQASPSRDLDIRASGSGRSHRANDHHAGALVQSRARSRTR</sequence>
<gene>
    <name evidence="3" type="ORF">HA482_09950</name>
</gene>
<dbReference type="SUPFAM" id="SSF46785">
    <property type="entry name" value="Winged helix' DNA-binding domain"/>
    <property type="match status" value="1"/>
</dbReference>
<dbReference type="InterPro" id="IPR036390">
    <property type="entry name" value="WH_DNA-bd_sf"/>
</dbReference>
<dbReference type="InterPro" id="IPR000835">
    <property type="entry name" value="HTH_MarR-typ"/>
</dbReference>
<accession>A0ABR7U4P3</accession>
<dbReference type="InterPro" id="IPR039422">
    <property type="entry name" value="MarR/SlyA-like"/>
</dbReference>
<dbReference type="PANTHER" id="PTHR33164">
    <property type="entry name" value="TRANSCRIPTIONAL REGULATOR, MARR FAMILY"/>
    <property type="match status" value="1"/>
</dbReference>
<evidence type="ECO:0000313" key="4">
    <source>
        <dbReference type="Proteomes" id="UP000639516"/>
    </source>
</evidence>
<name>A0ABR7U4P3_9BRAD</name>